<proteinExistence type="predicted"/>
<feature type="region of interest" description="Disordered" evidence="1">
    <location>
        <begin position="116"/>
        <end position="238"/>
    </location>
</feature>
<feature type="chain" id="PRO_5020318172" evidence="2">
    <location>
        <begin position="26"/>
        <end position="238"/>
    </location>
</feature>
<evidence type="ECO:0000256" key="1">
    <source>
        <dbReference type="SAM" id="MobiDB-lite"/>
    </source>
</evidence>
<evidence type="ECO:0000313" key="4">
    <source>
        <dbReference type="Proteomes" id="UP000295636"/>
    </source>
</evidence>
<feature type="compositionally biased region" description="Low complexity" evidence="1">
    <location>
        <begin position="185"/>
        <end position="210"/>
    </location>
</feature>
<feature type="compositionally biased region" description="Basic and acidic residues" evidence="1">
    <location>
        <begin position="151"/>
        <end position="162"/>
    </location>
</feature>
<protein>
    <submittedName>
        <fullName evidence="3">Uncharacterized protein</fullName>
    </submittedName>
</protein>
<dbReference type="EMBL" id="SMRT01000013">
    <property type="protein sequence ID" value="TDF94511.1"/>
    <property type="molecule type" value="Genomic_DNA"/>
</dbReference>
<keyword evidence="2" id="KW-0732">Signal</keyword>
<feature type="signal peptide" evidence="2">
    <location>
        <begin position="1"/>
        <end position="25"/>
    </location>
</feature>
<feature type="compositionally biased region" description="Low complexity" evidence="1">
    <location>
        <begin position="27"/>
        <end position="53"/>
    </location>
</feature>
<feature type="region of interest" description="Disordered" evidence="1">
    <location>
        <begin position="27"/>
        <end position="64"/>
    </location>
</feature>
<dbReference type="Proteomes" id="UP000295636">
    <property type="component" value="Unassembled WGS sequence"/>
</dbReference>
<name>A0A4R5KGJ4_9BACL</name>
<dbReference type="PROSITE" id="PS51257">
    <property type="entry name" value="PROKAR_LIPOPROTEIN"/>
    <property type="match status" value="1"/>
</dbReference>
<keyword evidence="4" id="KW-1185">Reference proteome</keyword>
<feature type="compositionally biased region" description="Basic and acidic residues" evidence="1">
    <location>
        <begin position="55"/>
        <end position="64"/>
    </location>
</feature>
<feature type="compositionally biased region" description="Polar residues" evidence="1">
    <location>
        <begin position="122"/>
        <end position="140"/>
    </location>
</feature>
<feature type="compositionally biased region" description="Gly residues" evidence="1">
    <location>
        <begin position="211"/>
        <end position="222"/>
    </location>
</feature>
<evidence type="ECO:0000256" key="2">
    <source>
        <dbReference type="SAM" id="SignalP"/>
    </source>
</evidence>
<evidence type="ECO:0000313" key="3">
    <source>
        <dbReference type="EMBL" id="TDF94511.1"/>
    </source>
</evidence>
<accession>A0A4R5KGJ4</accession>
<gene>
    <name evidence="3" type="ORF">E1757_24240</name>
</gene>
<dbReference type="AlphaFoldDB" id="A0A4R5KGJ4"/>
<sequence length="238" mass="24395">MKRNQLVAGLILVPLLLSGCGSKPAANEAAAANTQGSSSAASAQSGDAQAGGRQARGDRPQMNENEIRLRMLSQSLLAIDKGEGLAFTKQQAEQLLPLAEAAVAKKELTAEQQDSMLKLLTPEQTKQYQSRSDQMKQRMNPSDGGAPKTMTQEERDKQKEQRAAQGGGQGQNRPNGAGRGGENGSSGSADGSVAGSAGKSANGGVNEGAKGAPGGARGGGPGADVAQQLVDLFKERAK</sequence>
<dbReference type="RefSeq" id="WP_133232974.1">
    <property type="nucleotide sequence ID" value="NZ_SMRT01000013.1"/>
</dbReference>
<organism evidence="3 4">
    <name type="scientific">Paenibacillus piri</name>
    <dbReference type="NCBI Taxonomy" id="2547395"/>
    <lineage>
        <taxon>Bacteria</taxon>
        <taxon>Bacillati</taxon>
        <taxon>Bacillota</taxon>
        <taxon>Bacilli</taxon>
        <taxon>Bacillales</taxon>
        <taxon>Paenibacillaceae</taxon>
        <taxon>Paenibacillus</taxon>
    </lineage>
</organism>
<comment type="caution">
    <text evidence="3">The sequence shown here is derived from an EMBL/GenBank/DDBJ whole genome shotgun (WGS) entry which is preliminary data.</text>
</comment>
<reference evidence="3 4" key="1">
    <citation type="submission" date="2019-03" db="EMBL/GenBank/DDBJ databases">
        <title>This is whole genome sequence of Paenibacillus sp MS74 strain.</title>
        <authorList>
            <person name="Trinh H.N."/>
        </authorList>
    </citation>
    <scope>NUCLEOTIDE SEQUENCE [LARGE SCALE GENOMIC DNA]</scope>
    <source>
        <strain evidence="3 4">MS74</strain>
    </source>
</reference>